<dbReference type="SUPFAM" id="SSF53850">
    <property type="entry name" value="Periplasmic binding protein-like II"/>
    <property type="match status" value="1"/>
</dbReference>
<evidence type="ECO:0000256" key="3">
    <source>
        <dbReference type="ARBA" id="ARBA00023125"/>
    </source>
</evidence>
<evidence type="ECO:0000256" key="1">
    <source>
        <dbReference type="ARBA" id="ARBA00009437"/>
    </source>
</evidence>
<dbReference type="GO" id="GO:0010628">
    <property type="term" value="P:positive regulation of gene expression"/>
    <property type="evidence" value="ECO:0007669"/>
    <property type="project" value="TreeGrafter"/>
</dbReference>
<dbReference type="PROSITE" id="PS50931">
    <property type="entry name" value="HTH_LYSR"/>
    <property type="match status" value="1"/>
</dbReference>
<evidence type="ECO:0000313" key="6">
    <source>
        <dbReference type="EMBL" id="APW40864.1"/>
    </source>
</evidence>
<keyword evidence="3" id="KW-0238">DNA-binding</keyword>
<dbReference type="Proteomes" id="UP000186609">
    <property type="component" value="Chromosome"/>
</dbReference>
<evidence type="ECO:0000313" key="7">
    <source>
        <dbReference type="Proteomes" id="UP000186609"/>
    </source>
</evidence>
<dbReference type="PRINTS" id="PR00039">
    <property type="entry name" value="HTHLYSR"/>
</dbReference>
<dbReference type="GO" id="GO:0003700">
    <property type="term" value="F:DNA-binding transcription factor activity"/>
    <property type="evidence" value="ECO:0007669"/>
    <property type="project" value="InterPro"/>
</dbReference>
<dbReference type="PANTHER" id="PTHR30427">
    <property type="entry name" value="TRANSCRIPTIONAL ACTIVATOR PROTEIN LYSR"/>
    <property type="match status" value="1"/>
</dbReference>
<reference evidence="6 7" key="1">
    <citation type="submission" date="2017-01" db="EMBL/GenBank/DDBJ databases">
        <authorList>
            <person name="Mah S.A."/>
            <person name="Swanson W.J."/>
            <person name="Moy G.W."/>
            <person name="Vacquier V.D."/>
        </authorList>
    </citation>
    <scope>NUCLEOTIDE SEQUENCE [LARGE SCALE GENOMIC DNA]</scope>
    <source>
        <strain evidence="6 7">DCY110</strain>
    </source>
</reference>
<protein>
    <recommendedName>
        <fullName evidence="5">HTH lysR-type domain-containing protein</fullName>
    </recommendedName>
</protein>
<comment type="similarity">
    <text evidence="1">Belongs to the LysR transcriptional regulatory family.</text>
</comment>
<evidence type="ECO:0000259" key="5">
    <source>
        <dbReference type="PROSITE" id="PS50931"/>
    </source>
</evidence>
<evidence type="ECO:0000256" key="4">
    <source>
        <dbReference type="ARBA" id="ARBA00023163"/>
    </source>
</evidence>
<dbReference type="InterPro" id="IPR000847">
    <property type="entry name" value="LysR_HTH_N"/>
</dbReference>
<proteinExistence type="inferred from homology"/>
<dbReference type="SUPFAM" id="SSF46785">
    <property type="entry name" value="Winged helix' DNA-binding domain"/>
    <property type="match status" value="1"/>
</dbReference>
<evidence type="ECO:0000256" key="2">
    <source>
        <dbReference type="ARBA" id="ARBA00023015"/>
    </source>
</evidence>
<dbReference type="PANTHER" id="PTHR30427:SF1">
    <property type="entry name" value="TRANSCRIPTIONAL ACTIVATOR PROTEIN LYSR"/>
    <property type="match status" value="1"/>
</dbReference>
<dbReference type="Gene3D" id="3.40.190.290">
    <property type="match status" value="1"/>
</dbReference>
<keyword evidence="2" id="KW-0805">Transcription regulation</keyword>
<dbReference type="STRING" id="1842727.RD110_21855"/>
<dbReference type="InterPro" id="IPR036388">
    <property type="entry name" value="WH-like_DNA-bd_sf"/>
</dbReference>
<dbReference type="AlphaFoldDB" id="A0A1P8K4C4"/>
<dbReference type="Gene3D" id="1.10.10.10">
    <property type="entry name" value="Winged helix-like DNA-binding domain superfamily/Winged helix DNA-binding domain"/>
    <property type="match status" value="1"/>
</dbReference>
<accession>A0A1P8K4C4</accession>
<dbReference type="InterPro" id="IPR005119">
    <property type="entry name" value="LysR_subst-bd"/>
</dbReference>
<gene>
    <name evidence="6" type="ORF">RD110_21855</name>
</gene>
<dbReference type="Pfam" id="PF00126">
    <property type="entry name" value="HTH_1"/>
    <property type="match status" value="1"/>
</dbReference>
<feature type="domain" description="HTH lysR-type" evidence="5">
    <location>
        <begin position="1"/>
        <end position="58"/>
    </location>
</feature>
<organism evidence="6 7">
    <name type="scientific">Rhodoferax koreensis</name>
    <dbReference type="NCBI Taxonomy" id="1842727"/>
    <lineage>
        <taxon>Bacteria</taxon>
        <taxon>Pseudomonadati</taxon>
        <taxon>Pseudomonadota</taxon>
        <taxon>Betaproteobacteria</taxon>
        <taxon>Burkholderiales</taxon>
        <taxon>Comamonadaceae</taxon>
        <taxon>Rhodoferax</taxon>
    </lineage>
</organism>
<dbReference type="Pfam" id="PF03466">
    <property type="entry name" value="LysR_substrate"/>
    <property type="match status" value="1"/>
</dbReference>
<dbReference type="EMBL" id="CP019236">
    <property type="protein sequence ID" value="APW40864.1"/>
    <property type="molecule type" value="Genomic_DNA"/>
</dbReference>
<keyword evidence="4" id="KW-0804">Transcription</keyword>
<keyword evidence="7" id="KW-1185">Reference proteome</keyword>
<name>A0A1P8K4C4_9BURK</name>
<dbReference type="GO" id="GO:0043565">
    <property type="term" value="F:sequence-specific DNA binding"/>
    <property type="evidence" value="ECO:0007669"/>
    <property type="project" value="TreeGrafter"/>
</dbReference>
<sequence length="292" mass="30605">MKNREMQLLWELGRTGSVTKAADRVAMSQPAASALIRTLEERLGFPLFVREKRRLTFTAKGRALLPEIANILAAQDSLNRLASTLRTDATPRVVIGSVASVAATILPSGVERLCRSLPGAAVSVRTAMSMEIANMVAEQRVDFGVVVDEAGPDGPGRLQVAPLHLCCLVAPTHAFSALKTVTVEDLATHKYVALARQFKIGAATANLFESAGHGFAPAVEVMQFSTACAFVSAGWGVGILDSLSAKYAANFGLATVPVEGEISLGVALLWSPDSSLGAHASDFADGLTAAFG</sequence>
<dbReference type="KEGG" id="rhy:RD110_21855"/>
<dbReference type="InterPro" id="IPR036390">
    <property type="entry name" value="WH_DNA-bd_sf"/>
</dbReference>